<evidence type="ECO:0000313" key="3">
    <source>
        <dbReference type="Proteomes" id="UP001500443"/>
    </source>
</evidence>
<dbReference type="Pfam" id="PF05685">
    <property type="entry name" value="Uma2"/>
    <property type="match status" value="1"/>
</dbReference>
<comment type="caution">
    <text evidence="2">The sequence shown here is derived from an EMBL/GenBank/DDBJ whole genome shotgun (WGS) entry which is preliminary data.</text>
</comment>
<dbReference type="Gene3D" id="3.90.1570.10">
    <property type="entry name" value="tt1808, chain A"/>
    <property type="match status" value="1"/>
</dbReference>
<dbReference type="RefSeq" id="WP_344289564.1">
    <property type="nucleotide sequence ID" value="NZ_BAAAPF010000046.1"/>
</dbReference>
<dbReference type="PANTHER" id="PTHR35400:SF3">
    <property type="entry name" value="SLL1072 PROTEIN"/>
    <property type="match status" value="1"/>
</dbReference>
<keyword evidence="2" id="KW-0255">Endonuclease</keyword>
<protein>
    <submittedName>
        <fullName evidence="2">Uma2 family endonuclease</fullName>
    </submittedName>
</protein>
<dbReference type="InterPro" id="IPR008538">
    <property type="entry name" value="Uma2"/>
</dbReference>
<reference evidence="2 3" key="1">
    <citation type="journal article" date="2019" name="Int. J. Syst. Evol. Microbiol.">
        <title>The Global Catalogue of Microorganisms (GCM) 10K type strain sequencing project: providing services to taxonomists for standard genome sequencing and annotation.</title>
        <authorList>
            <consortium name="The Broad Institute Genomics Platform"/>
            <consortium name="The Broad Institute Genome Sequencing Center for Infectious Disease"/>
            <person name="Wu L."/>
            <person name="Ma J."/>
        </authorList>
    </citation>
    <scope>NUCLEOTIDE SEQUENCE [LARGE SCALE GENOMIC DNA]</scope>
    <source>
        <strain evidence="2 3">JCM 15481</strain>
    </source>
</reference>
<sequence>MTVMAEHTARASQMTVEEFEEIAKAAEKLNDTVRFEFINGRIGAKGVPDGDHNEMVGWLLERCIQSGNGLRPYTSDLGLEVDEYRSGRARPDLAFAPAGSFAGQGDWADPDPLVMIVEVTSYDSDTNRRDRQDKPAAYAVVGIPVYLLIDRDACTLTVYSDPSSHGYRDIHSVEFGARVTLPKPVGIELDTEELKNYVR</sequence>
<name>A0ABN2Y0Y7_9ACTN</name>
<dbReference type="EMBL" id="BAAAPF010000046">
    <property type="protein sequence ID" value="GAA2119282.1"/>
    <property type="molecule type" value="Genomic_DNA"/>
</dbReference>
<accession>A0ABN2Y0Y7</accession>
<keyword evidence="3" id="KW-1185">Reference proteome</keyword>
<evidence type="ECO:0000313" key="2">
    <source>
        <dbReference type="EMBL" id="GAA2119282.1"/>
    </source>
</evidence>
<feature type="domain" description="Putative restriction endonuclease" evidence="1">
    <location>
        <begin position="17"/>
        <end position="191"/>
    </location>
</feature>
<evidence type="ECO:0000259" key="1">
    <source>
        <dbReference type="Pfam" id="PF05685"/>
    </source>
</evidence>
<dbReference type="CDD" id="cd06260">
    <property type="entry name" value="DUF820-like"/>
    <property type="match status" value="1"/>
</dbReference>
<keyword evidence="2" id="KW-0540">Nuclease</keyword>
<dbReference type="GO" id="GO:0004519">
    <property type="term" value="F:endonuclease activity"/>
    <property type="evidence" value="ECO:0007669"/>
    <property type="project" value="UniProtKB-KW"/>
</dbReference>
<dbReference type="PANTHER" id="PTHR35400">
    <property type="entry name" value="SLR1083 PROTEIN"/>
    <property type="match status" value="1"/>
</dbReference>
<keyword evidence="2" id="KW-0378">Hydrolase</keyword>
<dbReference type="InterPro" id="IPR012296">
    <property type="entry name" value="Nuclease_put_TT1808"/>
</dbReference>
<organism evidence="2 3">
    <name type="scientific">Streptomyces synnematoformans</name>
    <dbReference type="NCBI Taxonomy" id="415721"/>
    <lineage>
        <taxon>Bacteria</taxon>
        <taxon>Bacillati</taxon>
        <taxon>Actinomycetota</taxon>
        <taxon>Actinomycetes</taxon>
        <taxon>Kitasatosporales</taxon>
        <taxon>Streptomycetaceae</taxon>
        <taxon>Streptomyces</taxon>
    </lineage>
</organism>
<proteinExistence type="predicted"/>
<gene>
    <name evidence="2" type="ORF">GCM10009802_21380</name>
</gene>
<dbReference type="SUPFAM" id="SSF52980">
    <property type="entry name" value="Restriction endonuclease-like"/>
    <property type="match status" value="1"/>
</dbReference>
<dbReference type="Proteomes" id="UP001500443">
    <property type="component" value="Unassembled WGS sequence"/>
</dbReference>
<dbReference type="InterPro" id="IPR011335">
    <property type="entry name" value="Restrct_endonuc-II-like"/>
</dbReference>